<evidence type="ECO:0000256" key="1">
    <source>
        <dbReference type="SAM" id="MobiDB-lite"/>
    </source>
</evidence>
<dbReference type="Proteomes" id="UP000637788">
    <property type="component" value="Unassembled WGS sequence"/>
</dbReference>
<keyword evidence="3" id="KW-1185">Reference proteome</keyword>
<dbReference type="EMBL" id="BMPQ01000010">
    <property type="protein sequence ID" value="GGK77505.1"/>
    <property type="molecule type" value="Genomic_DNA"/>
</dbReference>
<comment type="caution">
    <text evidence="2">The sequence shown here is derived from an EMBL/GenBank/DDBJ whole genome shotgun (WGS) entry which is preliminary data.</text>
</comment>
<reference evidence="2" key="1">
    <citation type="journal article" date="2014" name="Int. J. Syst. Evol. Microbiol.">
        <title>Complete genome sequence of Corynebacterium casei LMG S-19264T (=DSM 44701T), isolated from a smear-ripened cheese.</title>
        <authorList>
            <consortium name="US DOE Joint Genome Institute (JGI-PGF)"/>
            <person name="Walter F."/>
            <person name="Albersmeier A."/>
            <person name="Kalinowski J."/>
            <person name="Ruckert C."/>
        </authorList>
    </citation>
    <scope>NUCLEOTIDE SEQUENCE</scope>
    <source>
        <strain evidence="2">JCM 3035</strain>
    </source>
</reference>
<reference evidence="2" key="2">
    <citation type="submission" date="2020-09" db="EMBL/GenBank/DDBJ databases">
        <authorList>
            <person name="Sun Q."/>
            <person name="Ohkuma M."/>
        </authorList>
    </citation>
    <scope>NUCLEOTIDE SEQUENCE</scope>
    <source>
        <strain evidence="2">JCM 3035</strain>
    </source>
</reference>
<evidence type="ECO:0000313" key="2">
    <source>
        <dbReference type="EMBL" id="GGK77505.1"/>
    </source>
</evidence>
<protein>
    <submittedName>
        <fullName evidence="2">Transposase</fullName>
    </submittedName>
</protein>
<name>A0A917VGH8_9ACTN</name>
<evidence type="ECO:0000313" key="3">
    <source>
        <dbReference type="Proteomes" id="UP000637788"/>
    </source>
</evidence>
<dbReference type="AlphaFoldDB" id="A0A917VGH8"/>
<feature type="region of interest" description="Disordered" evidence="1">
    <location>
        <begin position="505"/>
        <end position="589"/>
    </location>
</feature>
<proteinExistence type="predicted"/>
<feature type="compositionally biased region" description="Basic and acidic residues" evidence="1">
    <location>
        <begin position="522"/>
        <end position="535"/>
    </location>
</feature>
<feature type="compositionally biased region" description="Low complexity" evidence="1">
    <location>
        <begin position="536"/>
        <end position="565"/>
    </location>
</feature>
<sequence length="609" mass="66146">MGKRARGAKGREPRPHRALSAPFVVAPPTGCRIRTRLHLTPADAVVLRAVGEHLGALAGADLAARVRIGNVPAAHNRRAERKKALTARSSSRWAGSITRTSEDQYQLSRRALDARIGSLRRAIATITSRLAVTPGGREQRGRRWVRGYADDTERRAKQQRLQILQGRLRRAVREREGGRVRVTRGGRRLLNARHHLYDTATAEKPLTAADWQAQLEGWGTVWSARRMFLTADGEAGAPFGNYTLSIDPADGSIAMVLPDPLRRQYANAPRGRYVLDAAAVFSHRGGPWADRIAAGASVRYDITYDPARGRWYLDASWSTTAKGQTAPALETLRQHPVLAVDVNADHLAAWVLDPHGNPVGTPHTIPLQLSGLPAPTRDARLRAAISRLLHLAQQHECAALVIENLDFTDTRASGRERLGRGRRGKAFRRTVAGIPTGRFRDRLAGMAHHAGLSVIAVDPAYSSRWGAQHWLNPLTEQASTASTTAVTVHHAAAVVVGRRGLGCTAWRRKDGPRQTAATTAPRRAEAAAVRPEDRTGTTAPTPPSHHSTGRTGRTAPARTSRSTPAVRQTRARPPGKHPTPGPTTVRGPSIHDQLTLFAMPDVANTGQST</sequence>
<accession>A0A917VGH8</accession>
<organism evidence="2 3">
    <name type="scientific">Streptomyces flaveus</name>
    <dbReference type="NCBI Taxonomy" id="66370"/>
    <lineage>
        <taxon>Bacteria</taxon>
        <taxon>Bacillati</taxon>
        <taxon>Actinomycetota</taxon>
        <taxon>Actinomycetes</taxon>
        <taxon>Kitasatosporales</taxon>
        <taxon>Streptomycetaceae</taxon>
        <taxon>Streptomyces</taxon>
        <taxon>Streptomyces aurantiacus group</taxon>
    </lineage>
</organism>
<gene>
    <name evidence="2" type="ORF">GCM10010094_43410</name>
</gene>